<dbReference type="PANTHER" id="PTHR44936">
    <property type="entry name" value="SENSOR PROTEIN CREC"/>
    <property type="match status" value="1"/>
</dbReference>
<dbReference type="GO" id="GO:0005886">
    <property type="term" value="C:plasma membrane"/>
    <property type="evidence" value="ECO:0007669"/>
    <property type="project" value="UniProtKB-SubCell"/>
</dbReference>
<keyword evidence="11 15" id="KW-1133">Transmembrane helix</keyword>
<evidence type="ECO:0000256" key="11">
    <source>
        <dbReference type="ARBA" id="ARBA00022989"/>
    </source>
</evidence>
<evidence type="ECO:0000256" key="10">
    <source>
        <dbReference type="ARBA" id="ARBA00022840"/>
    </source>
</evidence>
<evidence type="ECO:0000256" key="2">
    <source>
        <dbReference type="ARBA" id="ARBA00004429"/>
    </source>
</evidence>
<evidence type="ECO:0000256" key="8">
    <source>
        <dbReference type="ARBA" id="ARBA00022741"/>
    </source>
</evidence>
<dbReference type="InterPro" id="IPR003594">
    <property type="entry name" value="HATPase_dom"/>
</dbReference>
<evidence type="ECO:0000256" key="1">
    <source>
        <dbReference type="ARBA" id="ARBA00000085"/>
    </source>
</evidence>
<name>A0A424WFB1_ALCXX</name>
<dbReference type="Pfam" id="PF00672">
    <property type="entry name" value="HAMP"/>
    <property type="match status" value="1"/>
</dbReference>
<dbReference type="InterPro" id="IPR004358">
    <property type="entry name" value="Sig_transdc_His_kin-like_C"/>
</dbReference>
<dbReference type="PRINTS" id="PR00344">
    <property type="entry name" value="BCTRLSENSOR"/>
</dbReference>
<dbReference type="GO" id="GO:0005524">
    <property type="term" value="F:ATP binding"/>
    <property type="evidence" value="ECO:0007669"/>
    <property type="project" value="UniProtKB-KW"/>
</dbReference>
<keyword evidence="13 15" id="KW-0472">Membrane</keyword>
<dbReference type="Proteomes" id="UP000285324">
    <property type="component" value="Unassembled WGS sequence"/>
</dbReference>
<comment type="subcellular location">
    <subcellularLocation>
        <location evidence="2">Cell inner membrane</location>
        <topology evidence="2">Multi-pass membrane protein</topology>
    </subcellularLocation>
</comment>
<evidence type="ECO:0000256" key="6">
    <source>
        <dbReference type="ARBA" id="ARBA00022679"/>
    </source>
</evidence>
<evidence type="ECO:0000256" key="3">
    <source>
        <dbReference type="ARBA" id="ARBA00012438"/>
    </source>
</evidence>
<protein>
    <recommendedName>
        <fullName evidence="3">histidine kinase</fullName>
        <ecNumber evidence="3">2.7.13.3</ecNumber>
    </recommendedName>
</protein>
<organism evidence="18 19">
    <name type="scientific">Alcaligenes xylosoxydans xylosoxydans</name>
    <name type="common">Achromobacter xylosoxidans</name>
    <dbReference type="NCBI Taxonomy" id="85698"/>
    <lineage>
        <taxon>Bacteria</taxon>
        <taxon>Pseudomonadati</taxon>
        <taxon>Pseudomonadota</taxon>
        <taxon>Betaproteobacteria</taxon>
        <taxon>Burkholderiales</taxon>
        <taxon>Alcaligenaceae</taxon>
        <taxon>Achromobacter</taxon>
    </lineage>
</organism>
<evidence type="ECO:0000256" key="7">
    <source>
        <dbReference type="ARBA" id="ARBA00022692"/>
    </source>
</evidence>
<dbReference type="EMBL" id="QVXO01000011">
    <property type="protein sequence ID" value="RPJ91935.1"/>
    <property type="molecule type" value="Genomic_DNA"/>
</dbReference>
<dbReference type="InterPro" id="IPR036097">
    <property type="entry name" value="HisK_dim/P_sf"/>
</dbReference>
<keyword evidence="6" id="KW-0808">Transferase</keyword>
<feature type="transmembrane region" description="Helical" evidence="15">
    <location>
        <begin position="240"/>
        <end position="259"/>
    </location>
</feature>
<dbReference type="SUPFAM" id="SSF158472">
    <property type="entry name" value="HAMP domain-like"/>
    <property type="match status" value="1"/>
</dbReference>
<accession>A0A424WFB1</accession>
<evidence type="ECO:0000256" key="13">
    <source>
        <dbReference type="ARBA" id="ARBA00023136"/>
    </source>
</evidence>
<dbReference type="InterPro" id="IPR050980">
    <property type="entry name" value="2C_sensor_his_kinase"/>
</dbReference>
<feature type="domain" description="HAMP" evidence="17">
    <location>
        <begin position="259"/>
        <end position="310"/>
    </location>
</feature>
<evidence type="ECO:0000256" key="4">
    <source>
        <dbReference type="ARBA" id="ARBA00022519"/>
    </source>
</evidence>
<sequence>MRFAPGFLVPRSLRARLILLILGSVLLTQAATLVTVSYFRHKFMEDVAIGYIVTTIRTLRAAVSQVPAEERADFVRTASQNQWRLWSRVLPAEAKLQRFNGRRPPPKAAPKPPPPPPPPPADMQMHGPPAPPPPEVRDEEHGDERASAREGERARERDREEHSRRYQPEPDDIRRDLRVLVQQLNERLNDGTRVALSRGPTPEIFISLAPNPASEDAPRLREWLVIPLDRLDPPVATPFIAAWLGGLGLLLLLAVGFSWHITRPITRLADAADRLAAGQPQRVEPSGPHETRVLGERFNAMLDALSESDSVRRTLLSGLPHDLKGPLSRMWLRIELADDSKLKEGLRADLQDMQHMVDQFIGFVRGTDPAAYRYASMLLSDWLTERVGAWQGAGTDISLRAGDDVATLVVQADAVALGRLLDNLIGNALNHGAPPVQVSLRHEGRHAVLDVADHGSGIVPERRQEALRPFSRLDDARTRTGSVGLGLALAEAIARAHGGSLELLEADSGGLCVRVKLPLSETS</sequence>
<dbReference type="EC" id="2.7.13.3" evidence="3"/>
<evidence type="ECO:0000259" key="16">
    <source>
        <dbReference type="PROSITE" id="PS50109"/>
    </source>
</evidence>
<keyword evidence="10" id="KW-0067">ATP-binding</keyword>
<comment type="catalytic activity">
    <reaction evidence="1">
        <text>ATP + protein L-histidine = ADP + protein N-phospho-L-histidine.</text>
        <dbReference type="EC" id="2.7.13.3"/>
    </reaction>
</comment>
<feature type="compositionally biased region" description="Basic and acidic residues" evidence="14">
    <location>
        <begin position="135"/>
        <end position="171"/>
    </location>
</feature>
<proteinExistence type="predicted"/>
<dbReference type="InterPro" id="IPR003660">
    <property type="entry name" value="HAMP_dom"/>
</dbReference>
<keyword evidence="8" id="KW-0547">Nucleotide-binding</keyword>
<dbReference type="AlphaFoldDB" id="A0A424WFB1"/>
<evidence type="ECO:0000256" key="9">
    <source>
        <dbReference type="ARBA" id="ARBA00022777"/>
    </source>
</evidence>
<dbReference type="SMART" id="SM00304">
    <property type="entry name" value="HAMP"/>
    <property type="match status" value="1"/>
</dbReference>
<reference evidence="18 19" key="1">
    <citation type="submission" date="2018-08" db="EMBL/GenBank/DDBJ databases">
        <title>Achromobacter xylosoxidans Genome sequencing and assembly.</title>
        <authorList>
            <person name="Wang R."/>
            <person name="Rensing C."/>
            <person name="Li Y."/>
        </authorList>
    </citation>
    <scope>NUCLEOTIDE SEQUENCE [LARGE SCALE GENOMIC DNA]</scope>
    <source>
        <strain evidence="18 19">GD003A</strain>
    </source>
</reference>
<dbReference type="PROSITE" id="PS50885">
    <property type="entry name" value="HAMP"/>
    <property type="match status" value="1"/>
</dbReference>
<dbReference type="PROSITE" id="PS50109">
    <property type="entry name" value="HIS_KIN"/>
    <property type="match status" value="1"/>
</dbReference>
<evidence type="ECO:0000256" key="14">
    <source>
        <dbReference type="SAM" id="MobiDB-lite"/>
    </source>
</evidence>
<evidence type="ECO:0000256" key="5">
    <source>
        <dbReference type="ARBA" id="ARBA00022553"/>
    </source>
</evidence>
<keyword evidence="5" id="KW-0597">Phosphoprotein</keyword>
<feature type="compositionally biased region" description="Pro residues" evidence="14">
    <location>
        <begin position="106"/>
        <end position="121"/>
    </location>
</feature>
<dbReference type="Pfam" id="PF02518">
    <property type="entry name" value="HATPase_c"/>
    <property type="match status" value="1"/>
</dbReference>
<dbReference type="InterPro" id="IPR036890">
    <property type="entry name" value="HATPase_C_sf"/>
</dbReference>
<feature type="region of interest" description="Disordered" evidence="14">
    <location>
        <begin position="99"/>
        <end position="171"/>
    </location>
</feature>
<dbReference type="InterPro" id="IPR005467">
    <property type="entry name" value="His_kinase_dom"/>
</dbReference>
<dbReference type="OrthoDB" id="9804645at2"/>
<feature type="domain" description="Histidine kinase" evidence="16">
    <location>
        <begin position="318"/>
        <end position="521"/>
    </location>
</feature>
<evidence type="ECO:0000313" key="18">
    <source>
        <dbReference type="EMBL" id="RPJ91935.1"/>
    </source>
</evidence>
<evidence type="ECO:0000256" key="15">
    <source>
        <dbReference type="SAM" id="Phobius"/>
    </source>
</evidence>
<dbReference type="Gene3D" id="1.10.287.130">
    <property type="match status" value="1"/>
</dbReference>
<dbReference type="PANTHER" id="PTHR44936:SF5">
    <property type="entry name" value="SENSOR HISTIDINE KINASE ENVZ"/>
    <property type="match status" value="1"/>
</dbReference>
<keyword evidence="12" id="KW-0902">Two-component regulatory system</keyword>
<dbReference type="Gene3D" id="3.30.565.10">
    <property type="entry name" value="Histidine kinase-like ATPase, C-terminal domain"/>
    <property type="match status" value="1"/>
</dbReference>
<keyword evidence="4" id="KW-1003">Cell membrane</keyword>
<keyword evidence="7 15" id="KW-0812">Transmembrane</keyword>
<dbReference type="RefSeq" id="WP_118932361.1">
    <property type="nucleotide sequence ID" value="NZ_CP061008.1"/>
</dbReference>
<evidence type="ECO:0000313" key="19">
    <source>
        <dbReference type="Proteomes" id="UP000285324"/>
    </source>
</evidence>
<keyword evidence="4" id="KW-0997">Cell inner membrane</keyword>
<comment type="caution">
    <text evidence="18">The sequence shown here is derived from an EMBL/GenBank/DDBJ whole genome shotgun (WGS) entry which is preliminary data.</text>
</comment>
<dbReference type="SMART" id="SM00387">
    <property type="entry name" value="HATPase_c"/>
    <property type="match status" value="1"/>
</dbReference>
<evidence type="ECO:0000259" key="17">
    <source>
        <dbReference type="PROSITE" id="PS50885"/>
    </source>
</evidence>
<dbReference type="SUPFAM" id="SSF55874">
    <property type="entry name" value="ATPase domain of HSP90 chaperone/DNA topoisomerase II/histidine kinase"/>
    <property type="match status" value="1"/>
</dbReference>
<dbReference type="SUPFAM" id="SSF47384">
    <property type="entry name" value="Homodimeric domain of signal transducing histidine kinase"/>
    <property type="match status" value="1"/>
</dbReference>
<dbReference type="GO" id="GO:0000155">
    <property type="term" value="F:phosphorelay sensor kinase activity"/>
    <property type="evidence" value="ECO:0007669"/>
    <property type="project" value="InterPro"/>
</dbReference>
<keyword evidence="9" id="KW-0418">Kinase</keyword>
<gene>
    <name evidence="18" type="ORF">DY367_09460</name>
</gene>
<evidence type="ECO:0000256" key="12">
    <source>
        <dbReference type="ARBA" id="ARBA00023012"/>
    </source>
</evidence>